<dbReference type="InterPro" id="IPR013830">
    <property type="entry name" value="SGNH_hydro"/>
</dbReference>
<sequence>MPEPRTPSRRVAVPLAALAVAAVGTAGWALLGPGRSSSQADDAPSRTATATPAPTSPAATSAPPTAGPTALPDPDAPSIAFFGDSLTVGVGAPPERGYAWQTAEALGWPIAVVDGVGGSGFLAPGEGEPMPDRVDDVVAAAPEVVVVAGGSNDAFRGYEPAQVQAAATQLLTELRTGLPDATVVVLGPFVSVLLGSTQEDAMTAAVRGAAEAAGVPFLDAAELVGSATSGGQGLRPYLSADGLHPNETGYGVLAGALAERLPAFVP</sequence>
<evidence type="ECO:0000313" key="4">
    <source>
        <dbReference type="Proteomes" id="UP000518206"/>
    </source>
</evidence>
<feature type="region of interest" description="Disordered" evidence="1">
    <location>
        <begin position="30"/>
        <end position="78"/>
    </location>
</feature>
<evidence type="ECO:0000259" key="2">
    <source>
        <dbReference type="Pfam" id="PF13472"/>
    </source>
</evidence>
<feature type="domain" description="SGNH hydrolase-type esterase" evidence="2">
    <location>
        <begin position="81"/>
        <end position="250"/>
    </location>
</feature>
<dbReference type="InterPro" id="IPR051532">
    <property type="entry name" value="Ester_Hydrolysis_Enzymes"/>
</dbReference>
<feature type="compositionally biased region" description="Low complexity" evidence="1">
    <location>
        <begin position="40"/>
        <end position="77"/>
    </location>
</feature>
<name>A0A7W4YBU5_9CELL</name>
<dbReference type="CDD" id="cd00229">
    <property type="entry name" value="SGNH_hydrolase"/>
    <property type="match status" value="1"/>
</dbReference>
<dbReference type="RefSeq" id="WP_183296010.1">
    <property type="nucleotide sequence ID" value="NZ_JACHVX010000003.1"/>
</dbReference>
<accession>A0A7W4YBU5</accession>
<gene>
    <name evidence="3" type="ORF">FHR80_002047</name>
</gene>
<dbReference type="PROSITE" id="PS51318">
    <property type="entry name" value="TAT"/>
    <property type="match status" value="1"/>
</dbReference>
<dbReference type="Proteomes" id="UP000518206">
    <property type="component" value="Unassembled WGS sequence"/>
</dbReference>
<reference evidence="3 4" key="2">
    <citation type="submission" date="2020-08" db="EMBL/GenBank/DDBJ databases">
        <authorList>
            <person name="Partida-Martinez L."/>
            <person name="Huntemann M."/>
            <person name="Clum A."/>
            <person name="Wang J."/>
            <person name="Palaniappan K."/>
            <person name="Ritter S."/>
            <person name="Chen I.-M."/>
            <person name="Stamatis D."/>
            <person name="Reddy T."/>
            <person name="O'Malley R."/>
            <person name="Daum C."/>
            <person name="Shapiro N."/>
            <person name="Ivanova N."/>
            <person name="Kyrpides N."/>
            <person name="Woyke T."/>
        </authorList>
    </citation>
    <scope>NUCLEOTIDE SEQUENCE [LARGE SCALE GENOMIC DNA]</scope>
    <source>
        <strain evidence="3 4">RAS26</strain>
    </source>
</reference>
<evidence type="ECO:0000256" key="1">
    <source>
        <dbReference type="SAM" id="MobiDB-lite"/>
    </source>
</evidence>
<dbReference type="EMBL" id="JACHVX010000003">
    <property type="protein sequence ID" value="MBB2923122.1"/>
    <property type="molecule type" value="Genomic_DNA"/>
</dbReference>
<reference evidence="3 4" key="1">
    <citation type="submission" date="2020-08" db="EMBL/GenBank/DDBJ databases">
        <title>The Agave Microbiome: Exploring the role of microbial communities in plant adaptations to desert environments.</title>
        <authorList>
            <person name="Partida-Martinez L.P."/>
        </authorList>
    </citation>
    <scope>NUCLEOTIDE SEQUENCE [LARGE SCALE GENOMIC DNA]</scope>
    <source>
        <strain evidence="3 4">RAS26</strain>
    </source>
</reference>
<protein>
    <submittedName>
        <fullName evidence="3">Lysophospholipase L1-like esterase</fullName>
    </submittedName>
</protein>
<comment type="caution">
    <text evidence="3">The sequence shown here is derived from an EMBL/GenBank/DDBJ whole genome shotgun (WGS) entry which is preliminary data.</text>
</comment>
<dbReference type="InterPro" id="IPR006311">
    <property type="entry name" value="TAT_signal"/>
</dbReference>
<dbReference type="Pfam" id="PF13472">
    <property type="entry name" value="Lipase_GDSL_2"/>
    <property type="match status" value="1"/>
</dbReference>
<dbReference type="Gene3D" id="3.40.50.1110">
    <property type="entry name" value="SGNH hydrolase"/>
    <property type="match status" value="1"/>
</dbReference>
<proteinExistence type="predicted"/>
<organism evidence="3 4">
    <name type="scientific">Cellulomonas cellasea</name>
    <dbReference type="NCBI Taxonomy" id="43670"/>
    <lineage>
        <taxon>Bacteria</taxon>
        <taxon>Bacillati</taxon>
        <taxon>Actinomycetota</taxon>
        <taxon>Actinomycetes</taxon>
        <taxon>Micrococcales</taxon>
        <taxon>Cellulomonadaceae</taxon>
        <taxon>Cellulomonas</taxon>
    </lineage>
</organism>
<dbReference type="InterPro" id="IPR036514">
    <property type="entry name" value="SGNH_hydro_sf"/>
</dbReference>
<dbReference type="AlphaFoldDB" id="A0A7W4YBU5"/>
<dbReference type="PANTHER" id="PTHR30383:SF29">
    <property type="entry name" value="SGNH HYDROLASE-TYPE ESTERASE DOMAIN-CONTAINING PROTEIN"/>
    <property type="match status" value="1"/>
</dbReference>
<dbReference type="SUPFAM" id="SSF52266">
    <property type="entry name" value="SGNH hydrolase"/>
    <property type="match status" value="1"/>
</dbReference>
<dbReference type="PANTHER" id="PTHR30383">
    <property type="entry name" value="THIOESTERASE 1/PROTEASE 1/LYSOPHOSPHOLIPASE L1"/>
    <property type="match status" value="1"/>
</dbReference>
<evidence type="ECO:0000313" key="3">
    <source>
        <dbReference type="EMBL" id="MBB2923122.1"/>
    </source>
</evidence>